<feature type="signal peptide" evidence="1">
    <location>
        <begin position="1"/>
        <end position="18"/>
    </location>
</feature>
<evidence type="ECO:0000256" key="1">
    <source>
        <dbReference type="SAM" id="SignalP"/>
    </source>
</evidence>
<keyword evidence="1" id="KW-0732">Signal</keyword>
<dbReference type="EMBL" id="JAHRIQ010003138">
    <property type="protein sequence ID" value="MEQ2222375.1"/>
    <property type="molecule type" value="Genomic_DNA"/>
</dbReference>
<gene>
    <name evidence="2" type="ORF">ILYODFUR_025567</name>
</gene>
<feature type="chain" id="PRO_5045099237" description="Secreted protein" evidence="1">
    <location>
        <begin position="19"/>
        <end position="105"/>
    </location>
</feature>
<evidence type="ECO:0008006" key="4">
    <source>
        <dbReference type="Google" id="ProtNLM"/>
    </source>
</evidence>
<comment type="caution">
    <text evidence="2">The sequence shown here is derived from an EMBL/GenBank/DDBJ whole genome shotgun (WGS) entry which is preliminary data.</text>
</comment>
<name>A0ABV0SP84_9TELE</name>
<reference evidence="2 3" key="1">
    <citation type="submission" date="2021-06" db="EMBL/GenBank/DDBJ databases">
        <authorList>
            <person name="Palmer J.M."/>
        </authorList>
    </citation>
    <scope>NUCLEOTIDE SEQUENCE [LARGE SCALE GENOMIC DNA]</scope>
    <source>
        <strain evidence="3">if_2019</strain>
        <tissue evidence="2">Muscle</tissue>
    </source>
</reference>
<dbReference type="Proteomes" id="UP001482620">
    <property type="component" value="Unassembled WGS sequence"/>
</dbReference>
<keyword evidence="3" id="KW-1185">Reference proteome</keyword>
<organism evidence="2 3">
    <name type="scientific">Ilyodon furcidens</name>
    <name type="common">goldbreast splitfin</name>
    <dbReference type="NCBI Taxonomy" id="33524"/>
    <lineage>
        <taxon>Eukaryota</taxon>
        <taxon>Metazoa</taxon>
        <taxon>Chordata</taxon>
        <taxon>Craniata</taxon>
        <taxon>Vertebrata</taxon>
        <taxon>Euteleostomi</taxon>
        <taxon>Actinopterygii</taxon>
        <taxon>Neopterygii</taxon>
        <taxon>Teleostei</taxon>
        <taxon>Neoteleostei</taxon>
        <taxon>Acanthomorphata</taxon>
        <taxon>Ovalentaria</taxon>
        <taxon>Atherinomorphae</taxon>
        <taxon>Cyprinodontiformes</taxon>
        <taxon>Goodeidae</taxon>
        <taxon>Ilyodon</taxon>
    </lineage>
</organism>
<evidence type="ECO:0000313" key="3">
    <source>
        <dbReference type="Proteomes" id="UP001482620"/>
    </source>
</evidence>
<accession>A0ABV0SP84</accession>
<proteinExistence type="predicted"/>
<sequence length="105" mass="11717">MFMFFIIITAIIAARLQPQYKHSTAAFAGSWGDPVSRTPPFKTHCVLLLNSPICASQIRGLLQIGWKFHGNHLSMYLTSQISHRTAMLVIQTFDTTASPSTFNAF</sequence>
<evidence type="ECO:0000313" key="2">
    <source>
        <dbReference type="EMBL" id="MEQ2222375.1"/>
    </source>
</evidence>
<protein>
    <recommendedName>
        <fullName evidence="4">Secreted protein</fullName>
    </recommendedName>
</protein>